<proteinExistence type="predicted"/>
<accession>A0A1Y2MBZ2</accession>
<gene>
    <name evidence="2" type="ORF">B5807_01238</name>
</gene>
<dbReference type="InParanoid" id="A0A1Y2MBZ2"/>
<name>A0A1Y2MBZ2_EPING</name>
<evidence type="ECO:0000256" key="1">
    <source>
        <dbReference type="SAM" id="MobiDB-lite"/>
    </source>
</evidence>
<reference evidence="2 3" key="1">
    <citation type="journal article" date="2017" name="Genome Announc.">
        <title>Genome sequence of the saprophytic ascomycete Epicoccum nigrum ICMP 19927 strain isolated from New Zealand.</title>
        <authorList>
            <person name="Fokin M."/>
            <person name="Fleetwood D."/>
            <person name="Weir B.S."/>
            <person name="Villas-Boas S.G."/>
        </authorList>
    </citation>
    <scope>NUCLEOTIDE SEQUENCE [LARGE SCALE GENOMIC DNA]</scope>
    <source>
        <strain evidence="2 3">ICMP 19927</strain>
    </source>
</reference>
<keyword evidence="3" id="KW-1185">Reference proteome</keyword>
<evidence type="ECO:0000313" key="2">
    <source>
        <dbReference type="EMBL" id="OSS53501.1"/>
    </source>
</evidence>
<feature type="compositionally biased region" description="Polar residues" evidence="1">
    <location>
        <begin position="31"/>
        <end position="60"/>
    </location>
</feature>
<protein>
    <submittedName>
        <fullName evidence="2">Uncharacterized protein</fullName>
    </submittedName>
</protein>
<feature type="region of interest" description="Disordered" evidence="1">
    <location>
        <begin position="1"/>
        <end position="101"/>
    </location>
</feature>
<organism evidence="2 3">
    <name type="scientific">Epicoccum nigrum</name>
    <name type="common">Soil fungus</name>
    <name type="synonym">Epicoccum purpurascens</name>
    <dbReference type="NCBI Taxonomy" id="105696"/>
    <lineage>
        <taxon>Eukaryota</taxon>
        <taxon>Fungi</taxon>
        <taxon>Dikarya</taxon>
        <taxon>Ascomycota</taxon>
        <taxon>Pezizomycotina</taxon>
        <taxon>Dothideomycetes</taxon>
        <taxon>Pleosporomycetidae</taxon>
        <taxon>Pleosporales</taxon>
        <taxon>Pleosporineae</taxon>
        <taxon>Didymellaceae</taxon>
        <taxon>Epicoccum</taxon>
    </lineage>
</organism>
<dbReference type="Proteomes" id="UP000193240">
    <property type="component" value="Unassembled WGS sequence"/>
</dbReference>
<dbReference type="OMA" id="YLYWLDE"/>
<evidence type="ECO:0000313" key="3">
    <source>
        <dbReference type="Proteomes" id="UP000193240"/>
    </source>
</evidence>
<dbReference type="EMBL" id="KZ107838">
    <property type="protein sequence ID" value="OSS53501.1"/>
    <property type="molecule type" value="Genomic_DNA"/>
</dbReference>
<sequence>MGHVAPSKTVPEELANQQHVSIEPAAISTPIVPTTPDNTPQPAMTDANSPQISEAQQPEVTSFEHSEPAAPPAKADNDSEPQSTERNAGRGAEGNEDPYASLDSDTELAIDITNPSDFPVIRIQEVEAHYQPSTKITNMLCHKTPSGPITRVTADVKDGSVDHLIIDDPHIINALGLTAPAFDTIYSDPADYTALLRLRETFVLNVLPGHRPEDPKEYIVAELVSARHPYLYWLDERKSADPTIPPYAAEAKAIARKTRRRWSDVWLEIEEVWDYEQGENGKWYRENRQMYLGEDPTYPEGAVWVPRSMFV</sequence>
<dbReference type="AlphaFoldDB" id="A0A1Y2MBZ2"/>